<proteinExistence type="predicted"/>
<accession>A0A540N5N5</accession>
<gene>
    <name evidence="1" type="ORF">C1H46_007990</name>
</gene>
<sequence>MVESKTVSPNLSSCELSDVVSQLTQPPGSQPFQVLQLQKLSYLPVLAFG</sequence>
<evidence type="ECO:0000313" key="1">
    <source>
        <dbReference type="EMBL" id="TQE06356.1"/>
    </source>
</evidence>
<reference evidence="1 2" key="1">
    <citation type="journal article" date="2019" name="G3 (Bethesda)">
        <title>Sequencing of a Wild Apple (Malus baccata) Genome Unravels the Differences Between Cultivated and Wild Apple Species Regarding Disease Resistance and Cold Tolerance.</title>
        <authorList>
            <person name="Chen X."/>
        </authorList>
    </citation>
    <scope>NUCLEOTIDE SEQUENCE [LARGE SCALE GENOMIC DNA]</scope>
    <source>
        <strain evidence="2">cv. Shandingzi</strain>
        <tissue evidence="1">Leaves</tissue>
    </source>
</reference>
<protein>
    <submittedName>
        <fullName evidence="1">Uncharacterized protein</fullName>
    </submittedName>
</protein>
<comment type="caution">
    <text evidence="1">The sequence shown here is derived from an EMBL/GenBank/DDBJ whole genome shotgun (WGS) entry which is preliminary data.</text>
</comment>
<organism evidence="1 2">
    <name type="scientific">Malus baccata</name>
    <name type="common">Siberian crab apple</name>
    <name type="synonym">Pyrus baccata</name>
    <dbReference type="NCBI Taxonomy" id="106549"/>
    <lineage>
        <taxon>Eukaryota</taxon>
        <taxon>Viridiplantae</taxon>
        <taxon>Streptophyta</taxon>
        <taxon>Embryophyta</taxon>
        <taxon>Tracheophyta</taxon>
        <taxon>Spermatophyta</taxon>
        <taxon>Magnoliopsida</taxon>
        <taxon>eudicotyledons</taxon>
        <taxon>Gunneridae</taxon>
        <taxon>Pentapetalae</taxon>
        <taxon>rosids</taxon>
        <taxon>fabids</taxon>
        <taxon>Rosales</taxon>
        <taxon>Rosaceae</taxon>
        <taxon>Amygdaloideae</taxon>
        <taxon>Maleae</taxon>
        <taxon>Malus</taxon>
    </lineage>
</organism>
<evidence type="ECO:0000313" key="2">
    <source>
        <dbReference type="Proteomes" id="UP000315295"/>
    </source>
</evidence>
<keyword evidence="2" id="KW-1185">Reference proteome</keyword>
<dbReference type="EMBL" id="VIEB01000104">
    <property type="protein sequence ID" value="TQE06356.1"/>
    <property type="molecule type" value="Genomic_DNA"/>
</dbReference>
<dbReference type="Proteomes" id="UP000315295">
    <property type="component" value="Unassembled WGS sequence"/>
</dbReference>
<name>A0A540N5N5_MALBA</name>
<dbReference type="AlphaFoldDB" id="A0A540N5N5"/>